<dbReference type="InterPro" id="IPR050260">
    <property type="entry name" value="FAD-bd_OxRdtase"/>
</dbReference>
<evidence type="ECO:0000256" key="11">
    <source>
        <dbReference type="ARBA" id="ARBA00023004"/>
    </source>
</evidence>
<dbReference type="PANTHER" id="PTHR43429">
    <property type="entry name" value="PYRIDINE NUCLEOTIDE-DISULFIDE OXIDOREDUCTASE DOMAIN-CONTAINING"/>
    <property type="match status" value="1"/>
</dbReference>
<keyword evidence="10" id="KW-0560">Oxidoreductase</keyword>
<dbReference type="InterPro" id="IPR023753">
    <property type="entry name" value="FAD/NAD-binding_dom"/>
</dbReference>
<dbReference type="SUPFAM" id="SSF57802">
    <property type="entry name" value="Rubredoxin-like"/>
    <property type="match status" value="1"/>
</dbReference>
<evidence type="ECO:0000313" key="15">
    <source>
        <dbReference type="EMBL" id="MBD8513583.1"/>
    </source>
</evidence>
<evidence type="ECO:0000256" key="4">
    <source>
        <dbReference type="ARBA" id="ARBA00022448"/>
    </source>
</evidence>
<keyword evidence="16" id="KW-1185">Reference proteome</keyword>
<feature type="region of interest" description="Disordered" evidence="13">
    <location>
        <begin position="73"/>
        <end position="92"/>
    </location>
</feature>
<evidence type="ECO:0000256" key="12">
    <source>
        <dbReference type="ARBA" id="ARBA00023027"/>
    </source>
</evidence>
<reference evidence="15 16" key="1">
    <citation type="submission" date="2020-09" db="EMBL/GenBank/DDBJ databases">
        <title>Photobacterium sp. CAU 1568 isolated from sand of Sido Beach.</title>
        <authorList>
            <person name="Kim W."/>
        </authorList>
    </citation>
    <scope>NUCLEOTIDE SEQUENCE [LARGE SCALE GENOMIC DNA]</scope>
    <source>
        <strain evidence="15 16">CAU 1568</strain>
    </source>
</reference>
<dbReference type="PRINTS" id="PR00368">
    <property type="entry name" value="FADPNR"/>
</dbReference>
<dbReference type="CDD" id="cd00730">
    <property type="entry name" value="rubredoxin"/>
    <property type="match status" value="1"/>
</dbReference>
<keyword evidence="7" id="KW-0479">Metal-binding</keyword>
<evidence type="ECO:0000256" key="2">
    <source>
        <dbReference type="ARBA" id="ARBA00004496"/>
    </source>
</evidence>
<dbReference type="PRINTS" id="PR00411">
    <property type="entry name" value="PNDRDTASEI"/>
</dbReference>
<evidence type="ECO:0000256" key="9">
    <source>
        <dbReference type="ARBA" id="ARBA00022982"/>
    </source>
</evidence>
<accession>A0ABR9BLY3</accession>
<evidence type="ECO:0000259" key="14">
    <source>
        <dbReference type="PROSITE" id="PS50903"/>
    </source>
</evidence>
<evidence type="ECO:0000256" key="8">
    <source>
        <dbReference type="ARBA" id="ARBA00022827"/>
    </source>
</evidence>
<dbReference type="Gene3D" id="3.30.390.120">
    <property type="match status" value="1"/>
</dbReference>
<dbReference type="Pfam" id="PF00301">
    <property type="entry name" value="Rubredoxin"/>
    <property type="match status" value="1"/>
</dbReference>
<evidence type="ECO:0000256" key="5">
    <source>
        <dbReference type="ARBA" id="ARBA00022490"/>
    </source>
</evidence>
<dbReference type="Gene3D" id="3.50.50.60">
    <property type="entry name" value="FAD/NAD(P)-binding domain"/>
    <property type="match status" value="2"/>
</dbReference>
<evidence type="ECO:0000256" key="13">
    <source>
        <dbReference type="SAM" id="MobiDB-lite"/>
    </source>
</evidence>
<keyword evidence="11" id="KW-0408">Iron</keyword>
<feature type="domain" description="Rubredoxin-like" evidence="14">
    <location>
        <begin position="1"/>
        <end position="52"/>
    </location>
</feature>
<comment type="similarity">
    <text evidence="3">Belongs to the FAD-dependent oxidoreductase family.</text>
</comment>
<dbReference type="PANTHER" id="PTHR43429:SF3">
    <property type="entry name" value="NITRITE REDUCTASE [NAD(P)H]"/>
    <property type="match status" value="1"/>
</dbReference>
<dbReference type="SUPFAM" id="SSF51905">
    <property type="entry name" value="FAD/NAD(P)-binding domain"/>
    <property type="match status" value="1"/>
</dbReference>
<dbReference type="Proteomes" id="UP000649768">
    <property type="component" value="Unassembled WGS sequence"/>
</dbReference>
<comment type="caution">
    <text evidence="15">The sequence shown here is derived from an EMBL/GenBank/DDBJ whole genome shotgun (WGS) entry which is preliminary data.</text>
</comment>
<keyword evidence="8" id="KW-0274">FAD</keyword>
<evidence type="ECO:0000256" key="3">
    <source>
        <dbReference type="ARBA" id="ARBA00006442"/>
    </source>
</evidence>
<evidence type="ECO:0000256" key="6">
    <source>
        <dbReference type="ARBA" id="ARBA00022630"/>
    </source>
</evidence>
<proteinExistence type="inferred from homology"/>
<comment type="subcellular location">
    <subcellularLocation>
        <location evidence="2">Cytoplasm</location>
    </subcellularLocation>
</comment>
<keyword evidence="6" id="KW-0285">Flavoprotein</keyword>
<evidence type="ECO:0000313" key="16">
    <source>
        <dbReference type="Proteomes" id="UP000649768"/>
    </source>
</evidence>
<dbReference type="EMBL" id="JACYTP010000007">
    <property type="protein sequence ID" value="MBD8513583.1"/>
    <property type="molecule type" value="Genomic_DNA"/>
</dbReference>
<dbReference type="PRINTS" id="PR00163">
    <property type="entry name" value="RUBREDOXIN"/>
</dbReference>
<dbReference type="InterPro" id="IPR041364">
    <property type="entry name" value="Rbx-bd"/>
</dbReference>
<dbReference type="Pfam" id="PF07992">
    <property type="entry name" value="Pyr_redox_2"/>
    <property type="match status" value="1"/>
</dbReference>
<keyword evidence="9" id="KW-0249">Electron transport</keyword>
<dbReference type="PROSITE" id="PS50903">
    <property type="entry name" value="RUBREDOXIN_LIKE"/>
    <property type="match status" value="1"/>
</dbReference>
<organism evidence="15 16">
    <name type="scientific">Photobacterium arenosum</name>
    <dbReference type="NCBI Taxonomy" id="2774143"/>
    <lineage>
        <taxon>Bacteria</taxon>
        <taxon>Pseudomonadati</taxon>
        <taxon>Pseudomonadota</taxon>
        <taxon>Gammaproteobacteria</taxon>
        <taxon>Vibrionales</taxon>
        <taxon>Vibrionaceae</taxon>
        <taxon>Photobacterium</taxon>
    </lineage>
</organism>
<evidence type="ECO:0000256" key="10">
    <source>
        <dbReference type="ARBA" id="ARBA00023002"/>
    </source>
</evidence>
<keyword evidence="4" id="KW-0813">Transport</keyword>
<dbReference type="Gene3D" id="2.20.28.10">
    <property type="match status" value="1"/>
</dbReference>
<keyword evidence="5" id="KW-0963">Cytoplasm</keyword>
<protein>
    <submittedName>
        <fullName evidence="15">FAD-dependent oxidoreductase</fullName>
    </submittedName>
</protein>
<gene>
    <name evidence="15" type="ORF">IFO68_12960</name>
</gene>
<evidence type="ECO:0000256" key="7">
    <source>
        <dbReference type="ARBA" id="ARBA00022723"/>
    </source>
</evidence>
<dbReference type="Pfam" id="PF18113">
    <property type="entry name" value="Rbx_binding"/>
    <property type="match status" value="1"/>
</dbReference>
<comment type="cofactor">
    <cofactor evidence="1">
        <name>FAD</name>
        <dbReference type="ChEBI" id="CHEBI:57692"/>
    </cofactor>
</comment>
<sequence length="491" mass="52434">MKKWLCIICGLIYDEAEGWPADGIAPGTAWEDVPDDWLCPDCLVSKADFEMIEISSDDTAGALQDKVAAVAVPDDSTGDPAADQSPSPEVASPVCADEPIVIIGSGHSGYQLAAALRGQSAHVPITVFTADDGALYSKPALSNALSLGKDGDSLQTESALEWERRLNIRIYPNTRVEQIDREKRILHTGIGPYAYSRLVLATGASPIEIPIAGDCSAVLSVNDLMDYRDFRQRLEGKKRIAILGDGLIGCEFANDLIESGAEVTVIGLGQWPMARLIPQQLGERLQAVFSERGVKWSLQDSIRAIEPIDCDTQSPGGASAGTGYTIHLHSGNQIEADLVLSAVGLTPNVKLAQAAGLEVGRGIKVNSYGQTSDSHIFSLGDCAETAQGWQPYIAPITQAIPSLVKSLLGEPTPVTLKESPVIVKTPLMPLTVFPVSASAPGEWHIESVAEELMAFFYSPQGEMIGFALLGKQVQSTRMQWLGQLSLKQSAA</sequence>
<dbReference type="InterPro" id="IPR024935">
    <property type="entry name" value="Rubredoxin_dom"/>
</dbReference>
<keyword evidence="12" id="KW-0520">NAD</keyword>
<dbReference type="InterPro" id="IPR024934">
    <property type="entry name" value="Rubredoxin-like_dom"/>
</dbReference>
<name>A0ABR9BLY3_9GAMM</name>
<evidence type="ECO:0000256" key="1">
    <source>
        <dbReference type="ARBA" id="ARBA00001974"/>
    </source>
</evidence>
<dbReference type="InterPro" id="IPR036188">
    <property type="entry name" value="FAD/NAD-bd_sf"/>
</dbReference>